<dbReference type="EMBL" id="KV441556">
    <property type="protein sequence ID" value="OAG02432.1"/>
    <property type="molecule type" value="Genomic_DNA"/>
</dbReference>
<organism evidence="4 5">
    <name type="scientific">Paraphaeosphaeria sporulosa</name>
    <dbReference type="NCBI Taxonomy" id="1460663"/>
    <lineage>
        <taxon>Eukaryota</taxon>
        <taxon>Fungi</taxon>
        <taxon>Dikarya</taxon>
        <taxon>Ascomycota</taxon>
        <taxon>Pezizomycotina</taxon>
        <taxon>Dothideomycetes</taxon>
        <taxon>Pleosporomycetidae</taxon>
        <taxon>Pleosporales</taxon>
        <taxon>Massarineae</taxon>
        <taxon>Didymosphaeriaceae</taxon>
        <taxon>Paraphaeosphaeria</taxon>
    </lineage>
</organism>
<accession>A0A177C6D2</accession>
<dbReference type="Proteomes" id="UP000077069">
    <property type="component" value="Unassembled WGS sequence"/>
</dbReference>
<dbReference type="InterPro" id="IPR004037">
    <property type="entry name" value="Ribosomal_eL8-like_CS"/>
</dbReference>
<dbReference type="AlphaFoldDB" id="A0A177C6D2"/>
<dbReference type="GeneID" id="28765060"/>
<protein>
    <submittedName>
        <fullName evidence="4">L30e-like protein</fullName>
    </submittedName>
</protein>
<dbReference type="OrthoDB" id="5364946at2759"/>
<evidence type="ECO:0000256" key="2">
    <source>
        <dbReference type="SAM" id="MobiDB-lite"/>
    </source>
</evidence>
<feature type="compositionally biased region" description="Basic and acidic residues" evidence="2">
    <location>
        <begin position="1"/>
        <end position="15"/>
    </location>
</feature>
<dbReference type="Pfam" id="PF01248">
    <property type="entry name" value="Ribosomal_L7Ae"/>
    <property type="match status" value="1"/>
</dbReference>
<feature type="domain" description="Ribosomal protein eL8/eL30/eS12/Gadd45" evidence="3">
    <location>
        <begin position="139"/>
        <end position="198"/>
    </location>
</feature>
<evidence type="ECO:0000313" key="4">
    <source>
        <dbReference type="EMBL" id="OAG02432.1"/>
    </source>
</evidence>
<dbReference type="InterPro" id="IPR050257">
    <property type="entry name" value="eL8/uL1-like"/>
</dbReference>
<dbReference type="GO" id="GO:0042254">
    <property type="term" value="P:ribosome biogenesis"/>
    <property type="evidence" value="ECO:0007669"/>
    <property type="project" value="InterPro"/>
</dbReference>
<keyword evidence="5" id="KW-1185">Reference proteome</keyword>
<dbReference type="GO" id="GO:0003723">
    <property type="term" value="F:RNA binding"/>
    <property type="evidence" value="ECO:0007669"/>
    <property type="project" value="InterPro"/>
</dbReference>
<dbReference type="InParanoid" id="A0A177C6D2"/>
<evidence type="ECO:0000313" key="5">
    <source>
        <dbReference type="Proteomes" id="UP000077069"/>
    </source>
</evidence>
<dbReference type="InterPro" id="IPR004038">
    <property type="entry name" value="Ribosomal_eL8/eL30/eS12/Gad45"/>
</dbReference>
<evidence type="ECO:0000256" key="1">
    <source>
        <dbReference type="ARBA" id="ARBA00007337"/>
    </source>
</evidence>
<dbReference type="RefSeq" id="XP_018032797.1">
    <property type="nucleotide sequence ID" value="XM_018181574.1"/>
</dbReference>
<proteinExistence type="inferred from homology"/>
<dbReference type="Gene3D" id="3.30.1330.30">
    <property type="match status" value="1"/>
</dbReference>
<dbReference type="InterPro" id="IPR029064">
    <property type="entry name" value="Ribosomal_eL30-like_sf"/>
</dbReference>
<dbReference type="PROSITE" id="PS01082">
    <property type="entry name" value="RIBOSOMAL_L7AE"/>
    <property type="match status" value="1"/>
</dbReference>
<dbReference type="PANTHER" id="PTHR23105">
    <property type="entry name" value="RIBOSOMAL PROTEIN L7AE FAMILY MEMBER"/>
    <property type="match status" value="1"/>
</dbReference>
<sequence>MGKDKEEKRVKDKKEKKEKKEKRSEVDGVKKSKKEKKSKLNGDVAETLEMELDKDPEESMVKVVDADGEVAPRDIPASALVPIAEPLLEETKDVKKVLKTVKKSAKTKTLRRGVKEVVKFLRKSSSNAPPSSDISNPSAIVVIAADISPMDVISHIPVLCEDHNVPYLFVKSRAELGEASATKRPTSVVLVGRERVSKKKDISDDDKAEWDEAYGTLRDIVIKASKTVRK</sequence>
<evidence type="ECO:0000259" key="3">
    <source>
        <dbReference type="Pfam" id="PF01248"/>
    </source>
</evidence>
<dbReference type="GO" id="GO:1990904">
    <property type="term" value="C:ribonucleoprotein complex"/>
    <property type="evidence" value="ECO:0007669"/>
    <property type="project" value="InterPro"/>
</dbReference>
<name>A0A177C6D2_9PLEO</name>
<comment type="similarity">
    <text evidence="1">Belongs to the eukaryotic ribosomal protein eL8 family.</text>
</comment>
<feature type="region of interest" description="Disordered" evidence="2">
    <location>
        <begin position="1"/>
        <end position="46"/>
    </location>
</feature>
<gene>
    <name evidence="4" type="ORF">CC84DRAFT_1198556</name>
</gene>
<feature type="compositionally biased region" description="Basic and acidic residues" evidence="2">
    <location>
        <begin position="21"/>
        <end position="30"/>
    </location>
</feature>
<reference evidence="4 5" key="1">
    <citation type="submission" date="2016-05" db="EMBL/GenBank/DDBJ databases">
        <title>Comparative analysis of secretome profiles of manganese(II)-oxidizing ascomycete fungi.</title>
        <authorList>
            <consortium name="DOE Joint Genome Institute"/>
            <person name="Zeiner C.A."/>
            <person name="Purvine S.O."/>
            <person name="Zink E.M."/>
            <person name="Wu S."/>
            <person name="Pasa-Tolic L."/>
            <person name="Chaput D.L."/>
            <person name="Haridas S."/>
            <person name="Grigoriev I.V."/>
            <person name="Santelli C.M."/>
            <person name="Hansel C.M."/>
        </authorList>
    </citation>
    <scope>NUCLEOTIDE SEQUENCE [LARGE SCALE GENOMIC DNA]</scope>
    <source>
        <strain evidence="4 5">AP3s5-JAC2a</strain>
    </source>
</reference>
<dbReference type="SUPFAM" id="SSF55315">
    <property type="entry name" value="L30e-like"/>
    <property type="match status" value="1"/>
</dbReference>
<dbReference type="STRING" id="1460663.A0A177C6D2"/>